<keyword evidence="1" id="KW-0812">Transmembrane</keyword>
<dbReference type="OrthoDB" id="9815422at2"/>
<dbReference type="STRING" id="415015.SAMN05660462_00969"/>
<organism evidence="2 3">
    <name type="scientific">Proteiniborus ethanoligenes</name>
    <dbReference type="NCBI Taxonomy" id="415015"/>
    <lineage>
        <taxon>Bacteria</taxon>
        <taxon>Bacillati</taxon>
        <taxon>Bacillota</taxon>
        <taxon>Clostridia</taxon>
        <taxon>Eubacteriales</taxon>
        <taxon>Proteiniborus</taxon>
    </lineage>
</organism>
<dbReference type="GO" id="GO:0022857">
    <property type="term" value="F:transmembrane transporter activity"/>
    <property type="evidence" value="ECO:0007669"/>
    <property type="project" value="InterPro"/>
</dbReference>
<dbReference type="EMBL" id="FNQE01000008">
    <property type="protein sequence ID" value="SDY81602.1"/>
    <property type="molecule type" value="Genomic_DNA"/>
</dbReference>
<protein>
    <recommendedName>
        <fullName evidence="4">Niacin transporter</fullName>
    </recommendedName>
</protein>
<name>A0A1H3MY58_9FIRM</name>
<dbReference type="Pfam" id="PF12822">
    <property type="entry name" value="ECF_trnsprt"/>
    <property type="match status" value="1"/>
</dbReference>
<proteinExistence type="predicted"/>
<dbReference type="RefSeq" id="WP_091727974.1">
    <property type="nucleotide sequence ID" value="NZ_FNQE01000008.1"/>
</dbReference>
<feature type="transmembrane region" description="Helical" evidence="1">
    <location>
        <begin position="105"/>
        <end position="133"/>
    </location>
</feature>
<accession>A0A1H3MY58</accession>
<feature type="transmembrane region" description="Helical" evidence="1">
    <location>
        <begin position="44"/>
        <end position="66"/>
    </location>
</feature>
<gene>
    <name evidence="2" type="ORF">SAMN05660462_00969</name>
</gene>
<evidence type="ECO:0000313" key="2">
    <source>
        <dbReference type="EMBL" id="SDY81602.1"/>
    </source>
</evidence>
<reference evidence="2 3" key="1">
    <citation type="submission" date="2016-10" db="EMBL/GenBank/DDBJ databases">
        <authorList>
            <person name="de Groot N.N."/>
        </authorList>
    </citation>
    <scope>NUCLEOTIDE SEQUENCE [LARGE SCALE GENOMIC DNA]</scope>
    <source>
        <strain evidence="2 3">DSM 21650</strain>
    </source>
</reference>
<dbReference type="Proteomes" id="UP000198625">
    <property type="component" value="Unassembled WGS sequence"/>
</dbReference>
<evidence type="ECO:0000313" key="3">
    <source>
        <dbReference type="Proteomes" id="UP000198625"/>
    </source>
</evidence>
<sequence>MNRKFLTRDLILGGVLLALGIVIPMIFHTVGIMGTVFLPMHIPVLIGGLLISPALALLLGMITPILNSSLTGMPLMFPIATIMMFELGAYGLISSLSTRKLKLSPILALIISMIIGRIVAGITVFVLSSYFGVQMNALTYVKGSIITGLPGIGIQLILIPSLVYALKKANKV</sequence>
<evidence type="ECO:0000256" key="1">
    <source>
        <dbReference type="SAM" id="Phobius"/>
    </source>
</evidence>
<evidence type="ECO:0008006" key="4">
    <source>
        <dbReference type="Google" id="ProtNLM"/>
    </source>
</evidence>
<feature type="transmembrane region" description="Helical" evidence="1">
    <location>
        <begin position="72"/>
        <end position="93"/>
    </location>
</feature>
<keyword evidence="1" id="KW-1133">Transmembrane helix</keyword>
<feature type="transmembrane region" description="Helical" evidence="1">
    <location>
        <begin position="145"/>
        <end position="166"/>
    </location>
</feature>
<keyword evidence="1" id="KW-0472">Membrane</keyword>
<dbReference type="Gene3D" id="1.10.1760.20">
    <property type="match status" value="1"/>
</dbReference>
<dbReference type="AlphaFoldDB" id="A0A1H3MY58"/>
<keyword evidence="3" id="KW-1185">Reference proteome</keyword>
<feature type="transmembrane region" description="Helical" evidence="1">
    <location>
        <begin position="12"/>
        <end position="37"/>
    </location>
</feature>
<dbReference type="InterPro" id="IPR024529">
    <property type="entry name" value="ECF_trnsprt_substrate-spec"/>
</dbReference>